<keyword evidence="3" id="KW-1185">Reference proteome</keyword>
<feature type="region of interest" description="Disordered" evidence="1">
    <location>
        <begin position="1"/>
        <end position="365"/>
    </location>
</feature>
<name>A0A428R4A6_9HYPO</name>
<organism evidence="2 3">
    <name type="scientific">Fusarium duplospermum</name>
    <dbReference type="NCBI Taxonomy" id="1325734"/>
    <lineage>
        <taxon>Eukaryota</taxon>
        <taxon>Fungi</taxon>
        <taxon>Dikarya</taxon>
        <taxon>Ascomycota</taxon>
        <taxon>Pezizomycotina</taxon>
        <taxon>Sordariomycetes</taxon>
        <taxon>Hypocreomycetidae</taxon>
        <taxon>Hypocreales</taxon>
        <taxon>Nectriaceae</taxon>
        <taxon>Fusarium</taxon>
        <taxon>Fusarium solani species complex</taxon>
    </lineage>
</organism>
<dbReference type="GO" id="GO:0016071">
    <property type="term" value="P:mRNA metabolic process"/>
    <property type="evidence" value="ECO:0007669"/>
    <property type="project" value="UniProtKB-ARBA"/>
</dbReference>
<gene>
    <name evidence="2" type="ORF">CEP54_000922</name>
</gene>
<dbReference type="InterPro" id="IPR028322">
    <property type="entry name" value="PNRC-like_rgn"/>
</dbReference>
<protein>
    <recommendedName>
        <fullName evidence="4">Proteophosphoglycan 5</fullName>
    </recommendedName>
</protein>
<dbReference type="AlphaFoldDB" id="A0A428R4A6"/>
<feature type="compositionally biased region" description="Low complexity" evidence="1">
    <location>
        <begin position="207"/>
        <end position="216"/>
    </location>
</feature>
<feature type="compositionally biased region" description="Low complexity" evidence="1">
    <location>
        <begin position="134"/>
        <end position="145"/>
    </location>
</feature>
<feature type="compositionally biased region" description="Polar residues" evidence="1">
    <location>
        <begin position="284"/>
        <end position="303"/>
    </location>
</feature>
<sequence>MSETPSQPTTTPARRRQGRGNGRSAAHKAYASENDVANLDPSRYERGPRTPQKGAGTDSPATQSNHTHSKQRSRNNNNNNHHGNNNNHNNNKSRNNKNSPNSPDSARPGRRTPPNQSSMKSAAGPAFAGATFHASPAPSALPLPSFVTRSSMESPSANRTLEDAVQEPSPPSSNAPTPLQQPSSAAKGSPLDFMFRAHREEKERQRSGSSSSFRPSGLAHDSPSSQSPFEPGSVPKPATLPQTARTQARYNSGPIDSADLNATPGQPMGPAFSTPYQERIKAARSNSARNPATLGSSPSQPRTTHLESDDPTEALKKFLFGSSGASAAKTIPNGFSSAPPSQPFNHPRSGPGAPGAYEGRPNNLRAMEDDLRRILKLDLAAGSPGQNPRLFS</sequence>
<dbReference type="Proteomes" id="UP000288168">
    <property type="component" value="Unassembled WGS sequence"/>
</dbReference>
<feature type="compositionally biased region" description="Low complexity" evidence="1">
    <location>
        <begin position="74"/>
        <end position="102"/>
    </location>
</feature>
<reference evidence="2 3" key="1">
    <citation type="submission" date="2017-06" db="EMBL/GenBank/DDBJ databases">
        <title>Comparative genomic analysis of Ambrosia Fusariam Clade fungi.</title>
        <authorList>
            <person name="Stajich J.E."/>
            <person name="Carrillo J."/>
            <person name="Kijimoto T."/>
            <person name="Eskalen A."/>
            <person name="O'Donnell K."/>
            <person name="Kasson M."/>
        </authorList>
    </citation>
    <scope>NUCLEOTIDE SEQUENCE [LARGE SCALE GENOMIC DNA]</scope>
    <source>
        <strain evidence="2 3">NRRL62584</strain>
    </source>
</reference>
<feature type="compositionally biased region" description="Polar residues" evidence="1">
    <location>
        <begin position="147"/>
        <end position="159"/>
    </location>
</feature>
<dbReference type="EMBL" id="NKCI01000004">
    <property type="protein sequence ID" value="RSL72371.1"/>
    <property type="molecule type" value="Genomic_DNA"/>
</dbReference>
<dbReference type="STRING" id="1325734.A0A428R4A6"/>
<feature type="compositionally biased region" description="Basic and acidic residues" evidence="1">
    <location>
        <begin position="304"/>
        <end position="316"/>
    </location>
</feature>
<feature type="compositionally biased region" description="Polar residues" evidence="1">
    <location>
        <begin position="174"/>
        <end position="186"/>
    </location>
</feature>
<evidence type="ECO:0000256" key="1">
    <source>
        <dbReference type="SAM" id="MobiDB-lite"/>
    </source>
</evidence>
<feature type="compositionally biased region" description="Basic and acidic residues" evidence="1">
    <location>
        <begin position="195"/>
        <end position="206"/>
    </location>
</feature>
<dbReference type="Pfam" id="PF15365">
    <property type="entry name" value="PNRC"/>
    <property type="match status" value="1"/>
</dbReference>
<proteinExistence type="predicted"/>
<evidence type="ECO:0000313" key="3">
    <source>
        <dbReference type="Proteomes" id="UP000288168"/>
    </source>
</evidence>
<dbReference type="OrthoDB" id="2142961at2759"/>
<evidence type="ECO:0008006" key="4">
    <source>
        <dbReference type="Google" id="ProtNLM"/>
    </source>
</evidence>
<comment type="caution">
    <text evidence="2">The sequence shown here is derived from an EMBL/GenBank/DDBJ whole genome shotgun (WGS) entry which is preliminary data.</text>
</comment>
<feature type="compositionally biased region" description="Polar residues" evidence="1">
    <location>
        <begin position="240"/>
        <end position="250"/>
    </location>
</feature>
<feature type="compositionally biased region" description="Polar residues" evidence="1">
    <location>
        <begin position="1"/>
        <end position="12"/>
    </location>
</feature>
<evidence type="ECO:0000313" key="2">
    <source>
        <dbReference type="EMBL" id="RSL72371.1"/>
    </source>
</evidence>
<accession>A0A428R4A6</accession>